<proteinExistence type="predicted"/>
<organism evidence="2 3">
    <name type="scientific">Leptospirillum ferrooxidans (strain C2-3)</name>
    <dbReference type="NCBI Taxonomy" id="1162668"/>
    <lineage>
        <taxon>Bacteria</taxon>
        <taxon>Pseudomonadati</taxon>
        <taxon>Nitrospirota</taxon>
        <taxon>Nitrospiria</taxon>
        <taxon>Nitrospirales</taxon>
        <taxon>Nitrospiraceae</taxon>
        <taxon>Leptospirillum</taxon>
    </lineage>
</organism>
<dbReference type="Pfam" id="PF09383">
    <property type="entry name" value="NIL"/>
    <property type="match status" value="1"/>
</dbReference>
<reference evidence="3" key="2">
    <citation type="submission" date="2012-03" db="EMBL/GenBank/DDBJ databases">
        <title>The complete genome sequence of the pioneer microbe on fresh volcanic deposit, Leptospirillum ferrooxidans strain C2-3.</title>
        <authorList>
            <person name="Fujimura R."/>
            <person name="Sato Y."/>
            <person name="Nishizawa T."/>
            <person name="Nanba K."/>
            <person name="Oshima K."/>
            <person name="Hattori M."/>
            <person name="Kamijo T."/>
            <person name="Ohta H."/>
        </authorList>
    </citation>
    <scope>NUCLEOTIDE SEQUENCE [LARGE SCALE GENOMIC DNA]</scope>
    <source>
        <strain evidence="3">C2-3</strain>
    </source>
</reference>
<reference evidence="2 3" key="1">
    <citation type="journal article" date="2012" name="J. Bacteriol.">
        <title>Complete Genome Sequence of Leptospirillum ferrooxidans Strain C2-3, Isolated from a Fresh Volcanic Ash Deposit on the Island of Miyake, Japan.</title>
        <authorList>
            <person name="Fujimura R."/>
            <person name="Sato Y."/>
            <person name="Nishizawa T."/>
            <person name="Oshima K."/>
            <person name="Kim S.-W."/>
            <person name="Hattori M."/>
            <person name="Kamijo T."/>
            <person name="Ohta H."/>
        </authorList>
    </citation>
    <scope>NUCLEOTIDE SEQUENCE [LARGE SCALE GENOMIC DNA]</scope>
    <source>
        <strain evidence="2 3">C2-3</strain>
    </source>
</reference>
<dbReference type="SMART" id="SM00930">
    <property type="entry name" value="NIL"/>
    <property type="match status" value="1"/>
</dbReference>
<gene>
    <name evidence="2" type="ordered locus">LFE_1737</name>
</gene>
<sequence>MAQLRIHLTFPEDRVRDPIIYEISKNFQVIPNIRRADVSDKTGWMELELVGDLSEIESTIDWLRKKGVHVDPLEKSILEG</sequence>
<feature type="domain" description="NIL" evidence="1">
    <location>
        <begin position="2"/>
        <end position="73"/>
    </location>
</feature>
<dbReference type="OrthoDB" id="9799261at2"/>
<dbReference type="STRING" id="1162668.LFE_1737"/>
<dbReference type="PATRIC" id="fig|1162668.3.peg.2063"/>
<dbReference type="eggNOG" id="COG1135">
    <property type="taxonomic scope" value="Bacteria"/>
</dbReference>
<dbReference type="RefSeq" id="WP_014449902.1">
    <property type="nucleotide sequence ID" value="NC_017094.1"/>
</dbReference>
<dbReference type="Proteomes" id="UP000007382">
    <property type="component" value="Chromosome"/>
</dbReference>
<dbReference type="HOGENOM" id="CLU_195972_0_0_0"/>
<evidence type="ECO:0000313" key="2">
    <source>
        <dbReference type="EMBL" id="BAM07417.1"/>
    </source>
</evidence>
<dbReference type="InterPro" id="IPR045865">
    <property type="entry name" value="ACT-like_dom_sf"/>
</dbReference>
<dbReference type="AlphaFoldDB" id="I0IQ68"/>
<protein>
    <recommendedName>
        <fullName evidence="1">NIL domain-containing protein</fullName>
    </recommendedName>
</protein>
<dbReference type="KEGG" id="lfc:LFE_1737"/>
<name>I0IQ68_LEPFC</name>
<dbReference type="SUPFAM" id="SSF55021">
    <property type="entry name" value="ACT-like"/>
    <property type="match status" value="1"/>
</dbReference>
<accession>I0IQ68</accession>
<dbReference type="EMBL" id="AP012342">
    <property type="protein sequence ID" value="BAM07417.1"/>
    <property type="molecule type" value="Genomic_DNA"/>
</dbReference>
<evidence type="ECO:0000313" key="3">
    <source>
        <dbReference type="Proteomes" id="UP000007382"/>
    </source>
</evidence>
<keyword evidence="3" id="KW-1185">Reference proteome</keyword>
<dbReference type="Gene3D" id="3.30.70.260">
    <property type="match status" value="1"/>
</dbReference>
<dbReference type="InterPro" id="IPR018449">
    <property type="entry name" value="NIL_domain"/>
</dbReference>
<evidence type="ECO:0000259" key="1">
    <source>
        <dbReference type="SMART" id="SM00930"/>
    </source>
</evidence>